<proteinExistence type="inferred from homology"/>
<evidence type="ECO:0000256" key="7">
    <source>
        <dbReference type="ARBA" id="ARBA00023268"/>
    </source>
</evidence>
<evidence type="ECO:0000256" key="4">
    <source>
        <dbReference type="ARBA" id="ARBA00007947"/>
    </source>
</evidence>
<dbReference type="InterPro" id="IPR001451">
    <property type="entry name" value="Hexapep"/>
</dbReference>
<evidence type="ECO:0000256" key="2">
    <source>
        <dbReference type="ARBA" id="ARBA00005208"/>
    </source>
</evidence>
<dbReference type="GO" id="GO:0003977">
    <property type="term" value="F:UDP-N-acetylglucosamine diphosphorylase activity"/>
    <property type="evidence" value="ECO:0007669"/>
    <property type="project" value="UniProtKB-EC"/>
</dbReference>
<evidence type="ECO:0000259" key="11">
    <source>
        <dbReference type="Pfam" id="PF00483"/>
    </source>
</evidence>
<dbReference type="Gene3D" id="2.160.10.10">
    <property type="entry name" value="Hexapeptide repeat proteins"/>
    <property type="match status" value="1"/>
</dbReference>
<comment type="pathway">
    <text evidence="1">Nucleotide-sugar biosynthesis; UDP-N-acetyl-alpha-D-glucosamine biosynthesis; N-acetyl-alpha-D-glucosamine 1-phosphate from alpha-D-glucosamine 6-phosphate (route II): step 2/2.</text>
</comment>
<evidence type="ECO:0000256" key="6">
    <source>
        <dbReference type="ARBA" id="ARBA00022695"/>
    </source>
</evidence>
<dbReference type="EMBL" id="PFQK01000058">
    <property type="protein sequence ID" value="PJC81628.1"/>
    <property type="molecule type" value="Genomic_DNA"/>
</dbReference>
<dbReference type="InterPro" id="IPR005835">
    <property type="entry name" value="NTP_transferase_dom"/>
</dbReference>
<accession>A0A2M8GM71</accession>
<dbReference type="SUPFAM" id="SSF51161">
    <property type="entry name" value="Trimeric LpxA-like enzymes"/>
    <property type="match status" value="1"/>
</dbReference>
<dbReference type="PANTHER" id="PTHR43584">
    <property type="entry name" value="NUCLEOTIDYL TRANSFERASE"/>
    <property type="match status" value="1"/>
</dbReference>
<keyword evidence="8" id="KW-0012">Acyltransferase</keyword>
<dbReference type="Gene3D" id="3.90.550.10">
    <property type="entry name" value="Spore Coat Polysaccharide Biosynthesis Protein SpsA, Chain A"/>
    <property type="match status" value="1"/>
</dbReference>
<dbReference type="InterPro" id="IPR011004">
    <property type="entry name" value="Trimer_LpxA-like_sf"/>
</dbReference>
<reference evidence="13" key="1">
    <citation type="submission" date="2017-09" db="EMBL/GenBank/DDBJ databases">
        <title>Depth-based differentiation of microbial function through sediment-hosted aquifers and enrichment of novel symbionts in the deep terrestrial subsurface.</title>
        <authorList>
            <person name="Probst A.J."/>
            <person name="Ladd B."/>
            <person name="Jarett J.K."/>
            <person name="Geller-Mcgrath D.E."/>
            <person name="Sieber C.M.K."/>
            <person name="Emerson J.B."/>
            <person name="Anantharaman K."/>
            <person name="Thomas B.C."/>
            <person name="Malmstrom R."/>
            <person name="Stieglmeier M."/>
            <person name="Klingl A."/>
            <person name="Woyke T."/>
            <person name="Ryan C.M."/>
            <person name="Banfield J.F."/>
        </authorList>
    </citation>
    <scope>NUCLEOTIDE SEQUENCE [LARGE SCALE GENOMIC DNA]</scope>
</reference>
<evidence type="ECO:0000313" key="12">
    <source>
        <dbReference type="EMBL" id="PJC81628.1"/>
    </source>
</evidence>
<evidence type="ECO:0000256" key="9">
    <source>
        <dbReference type="ARBA" id="ARBA00048247"/>
    </source>
</evidence>
<keyword evidence="6" id="KW-0548">Nucleotidyltransferase</keyword>
<protein>
    <recommendedName>
        <fullName evidence="11">Nucleotidyl transferase domain-containing protein</fullName>
    </recommendedName>
</protein>
<evidence type="ECO:0000256" key="5">
    <source>
        <dbReference type="ARBA" id="ARBA00022679"/>
    </source>
</evidence>
<sequence>MTKIKNGLILAGGDSTRFWPLGEKNIFSFLGKPLIFYQLEQLSQHCENITIVTSITNAVAINGLVKKSSLKTKCQVINQKDIPGQAGAILSAKNLVKGETLIVNANDIINYSILDGLIKPSPPKDTIILFGKKLSKYFPGGYFKFDNKNKIIEIIEKPVKDKMPSSIYNLVVHYYSNIESLIKAIESIKNVGDNRYELAINQLLGSSINRDYFIYEDYWQSLRYPWHVLAMMRWFLANIKNNQIASSTQISKKALIIGPVMIADNVKIGDFVKIVGPTYIGKNSIVGDYSLIRESQIGENCLIGSFTEAARSYISDKVLLHRNYVGDSVLDEGAMMGAQAATANFRFNGRPISSKISGVKVNTGLVKFGAIVGRQSKIGVNSTLLPGVKIGKKTYIGPGEVVDSDIKDNKFFFKGEKTENNL</sequence>
<dbReference type="InterPro" id="IPR050065">
    <property type="entry name" value="GlmU-like"/>
</dbReference>
<dbReference type="GO" id="GO:0019134">
    <property type="term" value="F:glucosamine-1-phosphate N-acetyltransferase activity"/>
    <property type="evidence" value="ECO:0007669"/>
    <property type="project" value="UniProtKB-EC"/>
</dbReference>
<keyword evidence="5" id="KW-0808">Transferase</keyword>
<evidence type="ECO:0000256" key="10">
    <source>
        <dbReference type="ARBA" id="ARBA00048493"/>
    </source>
</evidence>
<comment type="catalytic activity">
    <reaction evidence="9">
        <text>alpha-D-glucosamine 1-phosphate + acetyl-CoA = N-acetyl-alpha-D-glucosamine 1-phosphate + CoA + H(+)</text>
        <dbReference type="Rhea" id="RHEA:13725"/>
        <dbReference type="ChEBI" id="CHEBI:15378"/>
        <dbReference type="ChEBI" id="CHEBI:57287"/>
        <dbReference type="ChEBI" id="CHEBI:57288"/>
        <dbReference type="ChEBI" id="CHEBI:57776"/>
        <dbReference type="ChEBI" id="CHEBI:58516"/>
        <dbReference type="EC" id="2.3.1.157"/>
    </reaction>
</comment>
<comment type="pathway">
    <text evidence="2">Nucleotide-sugar biosynthesis; UDP-N-acetyl-alpha-D-glucosamine biosynthesis; UDP-N-acetyl-alpha-D-glucosamine from N-acetyl-alpha-D-glucosamine 1-phosphate: step 1/1.</text>
</comment>
<organism evidence="12 13">
    <name type="scientific">Candidatus Roizmanbacteria bacterium CG_4_8_14_3_um_filter_36_10</name>
    <dbReference type="NCBI Taxonomy" id="1974834"/>
    <lineage>
        <taxon>Bacteria</taxon>
        <taxon>Candidatus Roizmaniibacteriota</taxon>
    </lineage>
</organism>
<comment type="catalytic activity">
    <reaction evidence="10">
        <text>N-acetyl-alpha-D-glucosamine 1-phosphate + UTP + H(+) = UDP-N-acetyl-alpha-D-glucosamine + diphosphate</text>
        <dbReference type="Rhea" id="RHEA:13509"/>
        <dbReference type="ChEBI" id="CHEBI:15378"/>
        <dbReference type="ChEBI" id="CHEBI:33019"/>
        <dbReference type="ChEBI" id="CHEBI:46398"/>
        <dbReference type="ChEBI" id="CHEBI:57705"/>
        <dbReference type="ChEBI" id="CHEBI:57776"/>
        <dbReference type="EC" id="2.7.7.23"/>
    </reaction>
</comment>
<evidence type="ECO:0000256" key="3">
    <source>
        <dbReference type="ARBA" id="ARBA00007707"/>
    </source>
</evidence>
<dbReference type="Pfam" id="PF00483">
    <property type="entry name" value="NTP_transferase"/>
    <property type="match status" value="1"/>
</dbReference>
<dbReference type="SUPFAM" id="SSF53448">
    <property type="entry name" value="Nucleotide-diphospho-sugar transferases"/>
    <property type="match status" value="1"/>
</dbReference>
<dbReference type="Pfam" id="PF00132">
    <property type="entry name" value="Hexapep"/>
    <property type="match status" value="1"/>
</dbReference>
<evidence type="ECO:0000313" key="13">
    <source>
        <dbReference type="Proteomes" id="UP000229370"/>
    </source>
</evidence>
<evidence type="ECO:0000256" key="8">
    <source>
        <dbReference type="ARBA" id="ARBA00023315"/>
    </source>
</evidence>
<gene>
    <name evidence="12" type="ORF">CO007_03625</name>
</gene>
<evidence type="ECO:0000256" key="1">
    <source>
        <dbReference type="ARBA" id="ARBA00005166"/>
    </source>
</evidence>
<dbReference type="InterPro" id="IPR029044">
    <property type="entry name" value="Nucleotide-diphossugar_trans"/>
</dbReference>
<feature type="domain" description="Nucleotidyl transferase" evidence="11">
    <location>
        <begin position="7"/>
        <end position="219"/>
    </location>
</feature>
<comment type="similarity">
    <text evidence="3">In the C-terminal section; belongs to the transferase hexapeptide repeat family.</text>
</comment>
<comment type="similarity">
    <text evidence="4">In the N-terminal section; belongs to the N-acetylglucosamine-1-phosphate uridyltransferase family.</text>
</comment>
<dbReference type="Proteomes" id="UP000229370">
    <property type="component" value="Unassembled WGS sequence"/>
</dbReference>
<dbReference type="PANTHER" id="PTHR43584:SF8">
    <property type="entry name" value="N-ACETYLMURAMATE ALPHA-1-PHOSPHATE URIDYLYLTRANSFERASE"/>
    <property type="match status" value="1"/>
</dbReference>
<keyword evidence="7" id="KW-0511">Multifunctional enzyme</keyword>
<name>A0A2M8GM71_9BACT</name>
<comment type="caution">
    <text evidence="12">The sequence shown here is derived from an EMBL/GenBank/DDBJ whole genome shotgun (WGS) entry which is preliminary data.</text>
</comment>
<dbReference type="AlphaFoldDB" id="A0A2M8GM71"/>